<evidence type="ECO:0000313" key="8">
    <source>
        <dbReference type="EMBL" id="KAK6634206.1"/>
    </source>
</evidence>
<feature type="transmembrane region" description="Helical" evidence="6">
    <location>
        <begin position="100"/>
        <end position="120"/>
    </location>
</feature>
<keyword evidence="4 6" id="KW-0472">Membrane</keyword>
<comment type="caution">
    <text evidence="8">The sequence shown here is derived from an EMBL/GenBank/DDBJ whole genome shotgun (WGS) entry which is preliminary data.</text>
</comment>
<dbReference type="EMBL" id="JAWJWF010000004">
    <property type="protein sequence ID" value="KAK6634206.1"/>
    <property type="molecule type" value="Genomic_DNA"/>
</dbReference>
<dbReference type="PANTHER" id="PTHR21419">
    <property type="match status" value="1"/>
</dbReference>
<reference evidence="8 9" key="1">
    <citation type="submission" date="2023-09" db="EMBL/GenBank/DDBJ databases">
        <title>Genomes of two closely related lineages of the louse Polyplax serrata with different host specificities.</title>
        <authorList>
            <person name="Martinu J."/>
            <person name="Tarabai H."/>
            <person name="Stefka J."/>
            <person name="Hypsa V."/>
        </authorList>
    </citation>
    <scope>NUCLEOTIDE SEQUENCE [LARGE SCALE GENOMIC DNA]</scope>
    <source>
        <strain evidence="8">98ZLc_SE</strain>
    </source>
</reference>
<sequence>MAGRNSAYSPLPQSNSDSEGSSEELQISQDDGTVGRVLKAQNVTTERIFNGRKPNIVNYKPLNNDGDIGATLIRFQPTSDEVSILSPNNKVWVFSTSRKMCFVLSLLLCIFTTVAFIWILPCNKGTCFSVQFKETYLNWVYTLDGLEMYGPIGVFFDVSKNSKNLVFLTKEPLGFNSISARMNRKTEVIVISGQHGVKKWNISLHEEVTDLDCSMIDINLDGQIDCLIFGNGFIKVIDSNSGVEYWDLNESNHKKLTFNFDFPLAMYDVDNDGVNDLLMSCSSFNGNSHLNFLVVISGKSGVIINNPLNISMCSEVHNLAFESNTIISYTCYNLTGKESVETINLDSILKTLTVKQSGKINYNNSIFLHHHTSETSSVKINGMRLKVENSGHCPENCSVYVDLRDEENGLLNKTVYSNSNRSMYCIGPVIGKSDKPNSLVLKFWNWQPNIEGSDVLHKTVSDNVPRATFSSIEKKRNIAKTLESFILDGSPLEKPRFKRAINRGIEFTSGSTFYLIKETIISVNLTKGHHSVRPITDDKFMQICKRKRLCVPEVHEQRRSLLITDLNGDGREELISFSSRYTHQGNKNQVKKNDWLIKSFIKVMTL</sequence>
<proteinExistence type="predicted"/>
<name>A0ABR1B3X1_POLSC</name>
<dbReference type="PANTHER" id="PTHR21419:SF30">
    <property type="entry name" value="IG-LIKE DOMAIN-CONTAINING PROTEIN"/>
    <property type="match status" value="1"/>
</dbReference>
<evidence type="ECO:0000256" key="5">
    <source>
        <dbReference type="SAM" id="MobiDB-lite"/>
    </source>
</evidence>
<dbReference type="Proteomes" id="UP001359485">
    <property type="component" value="Unassembled WGS sequence"/>
</dbReference>
<evidence type="ECO:0000313" key="9">
    <source>
        <dbReference type="Proteomes" id="UP001359485"/>
    </source>
</evidence>
<feature type="domain" description="FAM234A/B beta-propeller" evidence="7">
    <location>
        <begin position="188"/>
        <end position="364"/>
    </location>
</feature>
<organism evidence="8 9">
    <name type="scientific">Polyplax serrata</name>
    <name type="common">Common mouse louse</name>
    <dbReference type="NCBI Taxonomy" id="468196"/>
    <lineage>
        <taxon>Eukaryota</taxon>
        <taxon>Metazoa</taxon>
        <taxon>Ecdysozoa</taxon>
        <taxon>Arthropoda</taxon>
        <taxon>Hexapoda</taxon>
        <taxon>Insecta</taxon>
        <taxon>Pterygota</taxon>
        <taxon>Neoptera</taxon>
        <taxon>Paraneoptera</taxon>
        <taxon>Psocodea</taxon>
        <taxon>Troctomorpha</taxon>
        <taxon>Phthiraptera</taxon>
        <taxon>Anoplura</taxon>
        <taxon>Polyplacidae</taxon>
        <taxon>Polyplax</taxon>
    </lineage>
</organism>
<keyword evidence="2 6" id="KW-0812">Transmembrane</keyword>
<evidence type="ECO:0000256" key="3">
    <source>
        <dbReference type="ARBA" id="ARBA00022989"/>
    </source>
</evidence>
<protein>
    <recommendedName>
        <fullName evidence="7">FAM234A/B beta-propeller domain-containing protein</fullName>
    </recommendedName>
</protein>
<accession>A0ABR1B3X1</accession>
<dbReference type="SUPFAM" id="SSF69318">
    <property type="entry name" value="Integrin alpha N-terminal domain"/>
    <property type="match status" value="1"/>
</dbReference>
<evidence type="ECO:0000259" key="7">
    <source>
        <dbReference type="Pfam" id="PF23727"/>
    </source>
</evidence>
<evidence type="ECO:0000256" key="2">
    <source>
        <dbReference type="ARBA" id="ARBA00022692"/>
    </source>
</evidence>
<dbReference type="InterPro" id="IPR028994">
    <property type="entry name" value="Integrin_alpha_N"/>
</dbReference>
<dbReference type="Pfam" id="PF23727">
    <property type="entry name" value="Beta-prop_FAM234A_B"/>
    <property type="match status" value="1"/>
</dbReference>
<evidence type="ECO:0000256" key="4">
    <source>
        <dbReference type="ARBA" id="ARBA00023136"/>
    </source>
</evidence>
<dbReference type="InterPro" id="IPR055409">
    <property type="entry name" value="Beta-prop_FAM234A_B"/>
</dbReference>
<gene>
    <name evidence="8" type="ORF">RUM44_004814</name>
</gene>
<comment type="subcellular location">
    <subcellularLocation>
        <location evidence="1">Membrane</location>
        <topology evidence="1">Single-pass membrane protein</topology>
    </subcellularLocation>
</comment>
<keyword evidence="9" id="KW-1185">Reference proteome</keyword>
<dbReference type="InterPro" id="IPR045232">
    <property type="entry name" value="FAM234"/>
</dbReference>
<feature type="region of interest" description="Disordered" evidence="5">
    <location>
        <begin position="1"/>
        <end position="28"/>
    </location>
</feature>
<keyword evidence="3 6" id="KW-1133">Transmembrane helix</keyword>
<evidence type="ECO:0000256" key="6">
    <source>
        <dbReference type="SAM" id="Phobius"/>
    </source>
</evidence>
<evidence type="ECO:0000256" key="1">
    <source>
        <dbReference type="ARBA" id="ARBA00004167"/>
    </source>
</evidence>